<evidence type="ECO:0000313" key="8">
    <source>
        <dbReference type="Proteomes" id="UP000321337"/>
    </source>
</evidence>
<comment type="caution">
    <text evidence="7">The sequence shown here is derived from an EMBL/GenBank/DDBJ whole genome shotgun (WGS) entry which is preliminary data.</text>
</comment>
<name>A0A512LC56_9PROT</name>
<evidence type="ECO:0000259" key="4">
    <source>
        <dbReference type="Pfam" id="PF25919"/>
    </source>
</evidence>
<evidence type="ECO:0000259" key="6">
    <source>
        <dbReference type="Pfam" id="PF25975"/>
    </source>
</evidence>
<keyword evidence="8" id="KW-1185">Reference proteome</keyword>
<dbReference type="NCBIfam" id="TIGR01730">
    <property type="entry name" value="RND_mfp"/>
    <property type="match status" value="1"/>
</dbReference>
<dbReference type="InterPro" id="IPR051909">
    <property type="entry name" value="MFP_Cation_Efflux"/>
</dbReference>
<feature type="domain" description="CusB-like beta-barrel" evidence="5">
    <location>
        <begin position="216"/>
        <end position="287"/>
    </location>
</feature>
<dbReference type="GO" id="GO:0060003">
    <property type="term" value="P:copper ion export"/>
    <property type="evidence" value="ECO:0007669"/>
    <property type="project" value="TreeGrafter"/>
</dbReference>
<evidence type="ECO:0000259" key="5">
    <source>
        <dbReference type="Pfam" id="PF25954"/>
    </source>
</evidence>
<dbReference type="OrthoDB" id="9806939at2"/>
<feature type="domain" description="CzcB-like C-terminal circularly permuted SH3-like" evidence="6">
    <location>
        <begin position="294"/>
        <end position="347"/>
    </location>
</feature>
<dbReference type="Pfam" id="PF25975">
    <property type="entry name" value="CzcB_C"/>
    <property type="match status" value="1"/>
</dbReference>
<dbReference type="Gene3D" id="2.40.50.100">
    <property type="match status" value="1"/>
</dbReference>
<dbReference type="Pfam" id="PF25954">
    <property type="entry name" value="Beta-barrel_RND_2"/>
    <property type="match status" value="1"/>
</dbReference>
<organism evidence="7 8">
    <name type="scientific">Sulfuriferula plumbiphila</name>
    <dbReference type="NCBI Taxonomy" id="171865"/>
    <lineage>
        <taxon>Bacteria</taxon>
        <taxon>Pseudomonadati</taxon>
        <taxon>Pseudomonadota</taxon>
        <taxon>Betaproteobacteria</taxon>
        <taxon>Nitrosomonadales</taxon>
        <taxon>Sulfuricellaceae</taxon>
        <taxon>Sulfuriferula</taxon>
    </lineage>
</organism>
<dbReference type="InterPro" id="IPR006143">
    <property type="entry name" value="RND_pump_MFP"/>
</dbReference>
<evidence type="ECO:0000256" key="1">
    <source>
        <dbReference type="ARBA" id="ARBA00009477"/>
    </source>
</evidence>
<protein>
    <submittedName>
        <fullName evidence="7">Uncharacterized protein</fullName>
    </submittedName>
</protein>
<dbReference type="GO" id="GO:0046914">
    <property type="term" value="F:transition metal ion binding"/>
    <property type="evidence" value="ECO:0007669"/>
    <property type="project" value="TreeGrafter"/>
</dbReference>
<gene>
    <name evidence="7" type="ORF">TPL01_32150</name>
</gene>
<feature type="chain" id="PRO_5021934773" evidence="3">
    <location>
        <begin position="21"/>
        <end position="364"/>
    </location>
</feature>
<dbReference type="GO" id="GO:0016020">
    <property type="term" value="C:membrane"/>
    <property type="evidence" value="ECO:0007669"/>
    <property type="project" value="InterPro"/>
</dbReference>
<sequence length="364" mass="37900">MKLQYWAATLCLASALTAHATNDIVMSAVQLQTLGIKTVPVSIAANTRGVPYPATVSVPAGQMRVVAAPMMGLVSSVLVASNDTVKAGQPLVRLASPGLAEAQRNLVRAAVQAQLARQNMNRDDQLLADGIISAARHQATRAAYLGANAMLVEQRQSLRMLGVPDSLVRQMEAGRAISAEITLPAPISGVVLEVTATPGQRVDSATALFKVAKLDPLWLEISVPAKDAAAIQPGEVVTLSGRNVRGRVLSVARAASMSQTVSVRAEVRGDLNGLMAGQMVEARVAQATASGWQVPAAAVALQQGKSFVFVRRIRGFTPVPVKLLGQSGDTARVEGALKSGEQVAVQGIAQIKAVWMGLGGEGGE</sequence>
<dbReference type="EMBL" id="BKAD01000046">
    <property type="protein sequence ID" value="GEP32077.1"/>
    <property type="molecule type" value="Genomic_DNA"/>
</dbReference>
<dbReference type="Gene3D" id="2.40.420.20">
    <property type="match status" value="1"/>
</dbReference>
<accession>A0A512LC56</accession>
<dbReference type="RefSeq" id="WP_147075012.1">
    <property type="nucleotide sequence ID" value="NZ_AP021884.1"/>
</dbReference>
<dbReference type="Pfam" id="PF25919">
    <property type="entry name" value="BSH_CusB"/>
    <property type="match status" value="1"/>
</dbReference>
<feature type="domain" description="CusB-like barrel-sandwich hybrid" evidence="4">
    <location>
        <begin position="64"/>
        <end position="212"/>
    </location>
</feature>
<evidence type="ECO:0000313" key="7">
    <source>
        <dbReference type="EMBL" id="GEP32077.1"/>
    </source>
</evidence>
<feature type="signal peptide" evidence="3">
    <location>
        <begin position="1"/>
        <end position="20"/>
    </location>
</feature>
<dbReference type="InterPro" id="IPR058790">
    <property type="entry name" value="BSH_CusB"/>
</dbReference>
<dbReference type="InterPro" id="IPR058792">
    <property type="entry name" value="Beta-barrel_RND_2"/>
</dbReference>
<dbReference type="Gene3D" id="2.40.30.170">
    <property type="match status" value="1"/>
</dbReference>
<keyword evidence="3" id="KW-0732">Signal</keyword>
<dbReference type="SUPFAM" id="SSF111369">
    <property type="entry name" value="HlyD-like secretion proteins"/>
    <property type="match status" value="1"/>
</dbReference>
<dbReference type="InterPro" id="IPR058649">
    <property type="entry name" value="CzcB_C"/>
</dbReference>
<proteinExistence type="inferred from homology"/>
<dbReference type="PANTHER" id="PTHR30097:SF4">
    <property type="entry name" value="SLR6042 PROTEIN"/>
    <property type="match status" value="1"/>
</dbReference>
<evidence type="ECO:0000256" key="3">
    <source>
        <dbReference type="SAM" id="SignalP"/>
    </source>
</evidence>
<comment type="similarity">
    <text evidence="1">Belongs to the membrane fusion protein (MFP) (TC 8.A.1) family.</text>
</comment>
<dbReference type="GO" id="GO:0030288">
    <property type="term" value="C:outer membrane-bounded periplasmic space"/>
    <property type="evidence" value="ECO:0007669"/>
    <property type="project" value="TreeGrafter"/>
</dbReference>
<dbReference type="AlphaFoldDB" id="A0A512LC56"/>
<evidence type="ECO:0000256" key="2">
    <source>
        <dbReference type="ARBA" id="ARBA00022448"/>
    </source>
</evidence>
<reference evidence="7 8" key="1">
    <citation type="submission" date="2019-07" db="EMBL/GenBank/DDBJ databases">
        <title>Whole genome shotgun sequence of Thiobacillus plumbophilus NBRC 107929.</title>
        <authorList>
            <person name="Hosoyama A."/>
            <person name="Uohara A."/>
            <person name="Ohji S."/>
            <person name="Ichikawa N."/>
        </authorList>
    </citation>
    <scope>NUCLEOTIDE SEQUENCE [LARGE SCALE GENOMIC DNA]</scope>
    <source>
        <strain evidence="7 8">NBRC 107929</strain>
    </source>
</reference>
<dbReference type="PANTHER" id="PTHR30097">
    <property type="entry name" value="CATION EFFLUX SYSTEM PROTEIN CUSB"/>
    <property type="match status" value="1"/>
</dbReference>
<dbReference type="Proteomes" id="UP000321337">
    <property type="component" value="Unassembled WGS sequence"/>
</dbReference>
<dbReference type="GO" id="GO:0015679">
    <property type="term" value="P:plasma membrane copper ion transport"/>
    <property type="evidence" value="ECO:0007669"/>
    <property type="project" value="TreeGrafter"/>
</dbReference>
<keyword evidence="2" id="KW-0813">Transport</keyword>
<dbReference type="GO" id="GO:0022857">
    <property type="term" value="F:transmembrane transporter activity"/>
    <property type="evidence" value="ECO:0007669"/>
    <property type="project" value="InterPro"/>
</dbReference>